<dbReference type="Proteomes" id="UP000770586">
    <property type="component" value="Unassembled WGS sequence"/>
</dbReference>
<reference evidence="1 2" key="1">
    <citation type="submission" date="2021-03" db="EMBL/GenBank/DDBJ databases">
        <title>Genomic Encyclopedia of Type Strains, Phase IV (KMG-IV): sequencing the most valuable type-strain genomes for metagenomic binning, comparative biology and taxonomic classification.</title>
        <authorList>
            <person name="Goeker M."/>
        </authorList>
    </citation>
    <scope>NUCLEOTIDE SEQUENCE [LARGE SCALE GENOMIC DNA]</scope>
    <source>
        <strain evidence="1 2">DSM 12287</strain>
    </source>
</reference>
<dbReference type="RefSeq" id="WP_209544451.1">
    <property type="nucleotide sequence ID" value="NZ_BAAADX010000001.1"/>
</dbReference>
<dbReference type="EMBL" id="JAGGKE010000002">
    <property type="protein sequence ID" value="MBP1900994.1"/>
    <property type="molecule type" value="Genomic_DNA"/>
</dbReference>
<keyword evidence="2" id="KW-1185">Reference proteome</keyword>
<gene>
    <name evidence="1" type="ORF">J2744_000652</name>
</gene>
<accession>A0A8J7ULF3</accession>
<dbReference type="AlphaFoldDB" id="A0A8J7ULF3"/>
<organism evidence="1 2">
    <name type="scientific">Halorubrum trapanicum</name>
    <dbReference type="NCBI Taxonomy" id="29284"/>
    <lineage>
        <taxon>Archaea</taxon>
        <taxon>Methanobacteriati</taxon>
        <taxon>Methanobacteriota</taxon>
        <taxon>Stenosarchaea group</taxon>
        <taxon>Halobacteria</taxon>
        <taxon>Halobacteriales</taxon>
        <taxon>Haloferacaceae</taxon>
        <taxon>Halorubrum</taxon>
    </lineage>
</organism>
<evidence type="ECO:0000313" key="2">
    <source>
        <dbReference type="Proteomes" id="UP000770586"/>
    </source>
</evidence>
<comment type="caution">
    <text evidence="1">The sequence shown here is derived from an EMBL/GenBank/DDBJ whole genome shotgun (WGS) entry which is preliminary data.</text>
</comment>
<name>A0A8J7ULF3_9EURY</name>
<evidence type="ECO:0000313" key="1">
    <source>
        <dbReference type="EMBL" id="MBP1900994.1"/>
    </source>
</evidence>
<proteinExistence type="predicted"/>
<protein>
    <submittedName>
        <fullName evidence="1">Uncharacterized protein</fullName>
    </submittedName>
</protein>
<dbReference type="OrthoDB" id="384192at2157"/>
<sequence length="238" mass="27973">MATTQSLPSDFEHRAKQVTANHPFARTDEHLDTRVGEHAVSVDAQNSTYLDVEDDQLTEHASDARINHYAKLELYNRGTHNLKWTVDESAKRDNDDFLFCGSLTDQMGLPYWMRKAVWRLFKPMDMRGYARFDTPKGEPEYKQYLVAFCIAAVLYNHYLPERCEKWRYYPTTECYPSKSKRYRCPHSRLRAQEMGDDGDGHQVIERVADQMGFTEEDLISCYQMVLSRLRKYLEDTED</sequence>